<keyword evidence="7" id="KW-1185">Reference proteome</keyword>
<dbReference type="Proteomes" id="UP000761534">
    <property type="component" value="Unassembled WGS sequence"/>
</dbReference>
<evidence type="ECO:0000256" key="3">
    <source>
        <dbReference type="ARBA" id="ARBA00022835"/>
    </source>
</evidence>
<name>A0A642UY14_9ASCO</name>
<dbReference type="SUPFAM" id="SSF50249">
    <property type="entry name" value="Nucleic acid-binding proteins"/>
    <property type="match status" value="1"/>
</dbReference>
<comment type="subcellular location">
    <subcellularLocation>
        <location evidence="1">Nucleus</location>
        <location evidence="1">Nucleolus</location>
    </subcellularLocation>
</comment>
<evidence type="ECO:0000256" key="2">
    <source>
        <dbReference type="ARBA" id="ARBA00022490"/>
    </source>
</evidence>
<dbReference type="InterPro" id="IPR039771">
    <property type="entry name" value="Csl4"/>
</dbReference>
<dbReference type="AlphaFoldDB" id="A0A642UY14"/>
<keyword evidence="3" id="KW-0271">Exosome</keyword>
<dbReference type="GO" id="GO:0006396">
    <property type="term" value="P:RNA processing"/>
    <property type="evidence" value="ECO:0007669"/>
    <property type="project" value="InterPro"/>
</dbReference>
<evidence type="ECO:0000256" key="1">
    <source>
        <dbReference type="ARBA" id="ARBA00004604"/>
    </source>
</evidence>
<evidence type="ECO:0000313" key="7">
    <source>
        <dbReference type="Proteomes" id="UP000761534"/>
    </source>
</evidence>
<proteinExistence type="predicted"/>
<evidence type="ECO:0000259" key="4">
    <source>
        <dbReference type="Pfam" id="PF10447"/>
    </source>
</evidence>
<feature type="domain" description="Exosome complex component CSL4 C-terminal" evidence="4">
    <location>
        <begin position="123"/>
        <end position="227"/>
    </location>
</feature>
<gene>
    <name evidence="6" type="ORF">TRICI_004930</name>
</gene>
<dbReference type="GO" id="GO:0000176">
    <property type="term" value="C:nuclear exosome (RNase complex)"/>
    <property type="evidence" value="ECO:0007669"/>
    <property type="project" value="TreeGrafter"/>
</dbReference>
<dbReference type="VEuPathDB" id="FungiDB:TRICI_004930"/>
<feature type="domain" description="Exosome complex component CSL4 N-terminal" evidence="5">
    <location>
        <begin position="9"/>
        <end position="55"/>
    </location>
</feature>
<dbReference type="InterPro" id="IPR012340">
    <property type="entry name" value="NA-bd_OB-fold"/>
</dbReference>
<evidence type="ECO:0000259" key="5">
    <source>
        <dbReference type="Pfam" id="PF21551"/>
    </source>
</evidence>
<dbReference type="GO" id="GO:0003723">
    <property type="term" value="F:RNA binding"/>
    <property type="evidence" value="ECO:0007669"/>
    <property type="project" value="InterPro"/>
</dbReference>
<dbReference type="EMBL" id="SWFS01000376">
    <property type="protein sequence ID" value="KAA8907639.1"/>
    <property type="molecule type" value="Genomic_DNA"/>
</dbReference>
<accession>A0A642UY14</accession>
<keyword evidence="2" id="KW-0963">Cytoplasm</keyword>
<dbReference type="OrthoDB" id="440760at2759"/>
<organism evidence="6 7">
    <name type="scientific">Trichomonascus ciferrii</name>
    <dbReference type="NCBI Taxonomy" id="44093"/>
    <lineage>
        <taxon>Eukaryota</taxon>
        <taxon>Fungi</taxon>
        <taxon>Dikarya</taxon>
        <taxon>Ascomycota</taxon>
        <taxon>Saccharomycotina</taxon>
        <taxon>Dipodascomycetes</taxon>
        <taxon>Dipodascales</taxon>
        <taxon>Trichomonascaceae</taxon>
        <taxon>Trichomonascus</taxon>
        <taxon>Trichomonascus ciferrii complex</taxon>
    </lineage>
</organism>
<dbReference type="Gene3D" id="2.40.50.140">
    <property type="entry name" value="Nucleic acid-binding proteins"/>
    <property type="match status" value="1"/>
</dbReference>
<dbReference type="GO" id="GO:0005730">
    <property type="term" value="C:nucleolus"/>
    <property type="evidence" value="ECO:0007669"/>
    <property type="project" value="UniProtKB-SubCell"/>
</dbReference>
<reference evidence="6" key="1">
    <citation type="journal article" date="2019" name="G3 (Bethesda)">
        <title>Genome Assemblies of Two Rare Opportunistic Yeast Pathogens: Diutina rugosa (syn. Candida rugosa) and Trichomonascus ciferrii (syn. Candida ciferrii).</title>
        <authorList>
            <person name="Mixao V."/>
            <person name="Saus E."/>
            <person name="Hansen A.P."/>
            <person name="Lass-Florl C."/>
            <person name="Gabaldon T."/>
        </authorList>
    </citation>
    <scope>NUCLEOTIDE SEQUENCE</scope>
    <source>
        <strain evidence="6">CBS 4856</strain>
    </source>
</reference>
<protein>
    <submittedName>
        <fullName evidence="6">Uncharacterized protein</fullName>
    </submittedName>
</protein>
<comment type="caution">
    <text evidence="6">The sequence shown here is derived from an EMBL/GenBank/DDBJ whole genome shotgun (WGS) entry which is preliminary data.</text>
</comment>
<dbReference type="Pfam" id="PF21551">
    <property type="entry name" value="CSL4_N"/>
    <property type="match status" value="1"/>
</dbReference>
<dbReference type="Pfam" id="PF10447">
    <property type="entry name" value="EXOSC1"/>
    <property type="match status" value="1"/>
</dbReference>
<dbReference type="PANTHER" id="PTHR12686">
    <property type="entry name" value="3'-5' EXORIBONUCLEASE CSL4-RELATED"/>
    <property type="match status" value="1"/>
</dbReference>
<dbReference type="InterPro" id="IPR019495">
    <property type="entry name" value="EXOSC1_C"/>
</dbReference>
<evidence type="ECO:0000313" key="6">
    <source>
        <dbReference type="EMBL" id="KAA8907639.1"/>
    </source>
</evidence>
<dbReference type="PANTHER" id="PTHR12686:SF8">
    <property type="entry name" value="EXOSOME COMPLEX COMPONENT CSL4"/>
    <property type="match status" value="1"/>
</dbReference>
<dbReference type="Gene3D" id="2.40.50.880">
    <property type="match status" value="1"/>
</dbReference>
<dbReference type="GO" id="GO:0005737">
    <property type="term" value="C:cytoplasm"/>
    <property type="evidence" value="ECO:0007669"/>
    <property type="project" value="TreeGrafter"/>
</dbReference>
<dbReference type="InterPro" id="IPR048626">
    <property type="entry name" value="CSL4_N"/>
</dbReference>
<sequence length="280" mass="29736">MTIPGYVVPGQIICPLVEKENKVTRRYTAGRGVMLADVGNGIKALTATVLGKVSISTSEENANGNTNGGNTVIVDEEKPTTTSEKKNGTTVNLQVNVENKFQNSYAIVAEDNKKATRTGTSVLPNVGDIVLARVTRLTLKQAHVEILVVENQGSIAADSGLGTHGSNDTTVNSSNAAASSTNTTGDIGEGFGGIIRTQDVRATERDKVKILSSFRPGDIIRASVISLGDGTNYYLSTASNELGVVFARSSTGQHMYPIDWQHMKCSTTGEVEERKCAKPF</sequence>